<comment type="caution">
    <text evidence="2">The sequence shown here is derived from an EMBL/GenBank/DDBJ whole genome shotgun (WGS) entry which is preliminary data.</text>
</comment>
<name>A0ABQ3Y006_9ACTN</name>
<reference evidence="2 3" key="1">
    <citation type="submission" date="2021-01" db="EMBL/GenBank/DDBJ databases">
        <title>Whole genome shotgun sequence of Actinoplanes deccanensis NBRC 13994.</title>
        <authorList>
            <person name="Komaki H."/>
            <person name="Tamura T."/>
        </authorList>
    </citation>
    <scope>NUCLEOTIDE SEQUENCE [LARGE SCALE GENOMIC DNA]</scope>
    <source>
        <strain evidence="2 3">NBRC 13994</strain>
    </source>
</reference>
<protein>
    <recommendedName>
        <fullName evidence="1">DUF4082 domain-containing protein</fullName>
    </recommendedName>
</protein>
<dbReference type="InterPro" id="IPR025141">
    <property type="entry name" value="DUF4082"/>
</dbReference>
<sequence>MANLFTSQTPLSGDNADGAPGITTATTLRFATDGVINAVRFYATATVGGTYTGAIWQIDTTDNPGPGTGTLLASKVRPTLPAGGTWNLIVLDTPVAVTAGTLYRVGVHNSDGRYVASGAFFGVALTNGDITAIANGDNPTGSGTVNQGTFAIDPALTYPVSTFNSASYFVDVDYTPASAGVSGTVTATLPALSGAATGTAQATGAAAAVLPVAAAAATGSAVVTGTTAATLPATVAAASGAVQVSGIAAVTLPAAVTQATASVSSAGQAAGTLPALQASATAATTAQGTAAIVLPALTAAATDQNTPARRPGTYTTGTLRARHTAGALARPTYTTGGG</sequence>
<evidence type="ECO:0000313" key="3">
    <source>
        <dbReference type="Proteomes" id="UP000609879"/>
    </source>
</evidence>
<dbReference type="RefSeq" id="WP_203761256.1">
    <property type="nucleotide sequence ID" value="NZ_BAAABO010000029.1"/>
</dbReference>
<evidence type="ECO:0000313" key="2">
    <source>
        <dbReference type="EMBL" id="GID73331.1"/>
    </source>
</evidence>
<accession>A0ABQ3Y006</accession>
<proteinExistence type="predicted"/>
<organism evidence="2 3">
    <name type="scientific">Paractinoplanes deccanensis</name>
    <dbReference type="NCBI Taxonomy" id="113561"/>
    <lineage>
        <taxon>Bacteria</taxon>
        <taxon>Bacillati</taxon>
        <taxon>Actinomycetota</taxon>
        <taxon>Actinomycetes</taxon>
        <taxon>Micromonosporales</taxon>
        <taxon>Micromonosporaceae</taxon>
        <taxon>Paractinoplanes</taxon>
    </lineage>
</organism>
<dbReference type="EMBL" id="BOMI01000033">
    <property type="protein sequence ID" value="GID73331.1"/>
    <property type="molecule type" value="Genomic_DNA"/>
</dbReference>
<dbReference type="Pfam" id="PF13313">
    <property type="entry name" value="DUF4082"/>
    <property type="match status" value="1"/>
</dbReference>
<gene>
    <name evidence="2" type="ORF">Ade02nite_19720</name>
</gene>
<keyword evidence="3" id="KW-1185">Reference proteome</keyword>
<dbReference type="Proteomes" id="UP000609879">
    <property type="component" value="Unassembled WGS sequence"/>
</dbReference>
<evidence type="ECO:0000259" key="1">
    <source>
        <dbReference type="Pfam" id="PF13313"/>
    </source>
</evidence>
<feature type="domain" description="DUF4082" evidence="1">
    <location>
        <begin position="29"/>
        <end position="170"/>
    </location>
</feature>